<dbReference type="Proteomes" id="UP000023152">
    <property type="component" value="Unassembled WGS sequence"/>
</dbReference>
<name>X6LEQ7_RETFI</name>
<dbReference type="AlphaFoldDB" id="X6LEQ7"/>
<protein>
    <submittedName>
        <fullName evidence="2">Uncharacterized protein</fullName>
    </submittedName>
</protein>
<comment type="caution">
    <text evidence="2">The sequence shown here is derived from an EMBL/GenBank/DDBJ whole genome shotgun (WGS) entry which is preliminary data.</text>
</comment>
<evidence type="ECO:0000256" key="1">
    <source>
        <dbReference type="SAM" id="MobiDB-lite"/>
    </source>
</evidence>
<keyword evidence="3" id="KW-1185">Reference proteome</keyword>
<evidence type="ECO:0000313" key="2">
    <source>
        <dbReference type="EMBL" id="ETN99840.1"/>
    </source>
</evidence>
<dbReference type="EMBL" id="ASPP01042745">
    <property type="protein sequence ID" value="ETN99840.1"/>
    <property type="molecule type" value="Genomic_DNA"/>
</dbReference>
<feature type="non-terminal residue" evidence="2">
    <location>
        <position position="273"/>
    </location>
</feature>
<feature type="region of interest" description="Disordered" evidence="1">
    <location>
        <begin position="197"/>
        <end position="273"/>
    </location>
</feature>
<evidence type="ECO:0000313" key="3">
    <source>
        <dbReference type="Proteomes" id="UP000023152"/>
    </source>
</evidence>
<feature type="compositionally biased region" description="Basic residues" evidence="1">
    <location>
        <begin position="205"/>
        <end position="219"/>
    </location>
</feature>
<accession>X6LEQ7</accession>
<feature type="non-terminal residue" evidence="2">
    <location>
        <position position="1"/>
    </location>
</feature>
<proteinExistence type="predicted"/>
<feature type="compositionally biased region" description="Polar residues" evidence="1">
    <location>
        <begin position="258"/>
        <end position="267"/>
    </location>
</feature>
<reference evidence="2 3" key="1">
    <citation type="journal article" date="2013" name="Curr. Biol.">
        <title>The Genome of the Foraminiferan Reticulomyxa filosa.</title>
        <authorList>
            <person name="Glockner G."/>
            <person name="Hulsmann N."/>
            <person name="Schleicher M."/>
            <person name="Noegel A.A."/>
            <person name="Eichinger L."/>
            <person name="Gallinger C."/>
            <person name="Pawlowski J."/>
            <person name="Sierra R."/>
            <person name="Euteneuer U."/>
            <person name="Pillet L."/>
            <person name="Moustafa A."/>
            <person name="Platzer M."/>
            <person name="Groth M."/>
            <person name="Szafranski K."/>
            <person name="Schliwa M."/>
        </authorList>
    </citation>
    <scope>NUCLEOTIDE SEQUENCE [LARGE SCALE GENOMIC DNA]</scope>
</reference>
<gene>
    <name evidence="2" type="ORF">RFI_37627</name>
</gene>
<organism evidence="2 3">
    <name type="scientific">Reticulomyxa filosa</name>
    <dbReference type="NCBI Taxonomy" id="46433"/>
    <lineage>
        <taxon>Eukaryota</taxon>
        <taxon>Sar</taxon>
        <taxon>Rhizaria</taxon>
        <taxon>Retaria</taxon>
        <taxon>Foraminifera</taxon>
        <taxon>Monothalamids</taxon>
        <taxon>Reticulomyxidae</taxon>
        <taxon>Reticulomyxa</taxon>
    </lineage>
</organism>
<sequence length="273" mass="30689">QQQHGVVEVEEASQVVNLHWVHPYTTVSEPQYENQPHHFQYLFMNEGVLNNSVAPFSVSTLDTINSAPSVVSNASQTPIYIRMPTLIRTKQCSCDKVTVFKDTEPYEVKDITCKNKKPEKQENTDESSLFLAKPLLLHSTTLMTNQQDSDHTLTEKCPIGTNANSSALGQQSPEKKLLLSTNDVSMAPEIVTAPMKKAASISKERYKHHIAAKEKKKKDRLTQSSDESSAKEENYTQMQGPKDAINTRLEKKIHESLPTINANNQMWSLKPPL</sequence>